<name>A0A6G9H3B7_9ACTN</name>
<feature type="domain" description="DUF4429" evidence="3">
    <location>
        <begin position="11"/>
        <end position="105"/>
    </location>
</feature>
<feature type="domain" description="SHOCT" evidence="2">
    <location>
        <begin position="296"/>
        <end position="322"/>
    </location>
</feature>
<dbReference type="KEGG" id="slia:HA039_22740"/>
<organism evidence="4 5">
    <name type="scientific">Streptomyces liangshanensis</name>
    <dbReference type="NCBI Taxonomy" id="2717324"/>
    <lineage>
        <taxon>Bacteria</taxon>
        <taxon>Bacillati</taxon>
        <taxon>Actinomycetota</taxon>
        <taxon>Actinomycetes</taxon>
        <taxon>Kitasatosporales</taxon>
        <taxon>Streptomycetaceae</taxon>
        <taxon>Streptomyces</taxon>
    </lineage>
</organism>
<dbReference type="Pfam" id="PF14472">
    <property type="entry name" value="DUF4429"/>
    <property type="match status" value="2"/>
</dbReference>
<feature type="compositionally biased region" description="Basic and acidic residues" evidence="1">
    <location>
        <begin position="242"/>
        <end position="255"/>
    </location>
</feature>
<evidence type="ECO:0000256" key="1">
    <source>
        <dbReference type="SAM" id="MobiDB-lite"/>
    </source>
</evidence>
<protein>
    <submittedName>
        <fullName evidence="4">DUF4429 domain-containing protein</fullName>
    </submittedName>
</protein>
<dbReference type="InterPro" id="IPR018649">
    <property type="entry name" value="SHOCT"/>
</dbReference>
<feature type="domain" description="DUF4429" evidence="3">
    <location>
        <begin position="139"/>
        <end position="225"/>
    </location>
</feature>
<evidence type="ECO:0000313" key="5">
    <source>
        <dbReference type="Proteomes" id="UP000501179"/>
    </source>
</evidence>
<dbReference type="InterPro" id="IPR027860">
    <property type="entry name" value="DUF4429"/>
</dbReference>
<evidence type="ECO:0000259" key="3">
    <source>
        <dbReference type="Pfam" id="PF14472"/>
    </source>
</evidence>
<evidence type="ECO:0000313" key="4">
    <source>
        <dbReference type="EMBL" id="QIQ04721.1"/>
    </source>
</evidence>
<accession>A0A6G9H3B7</accession>
<sequence length="325" mass="34167">MAEIIQKDGTWTFDGDTVRIVPGTDKGVSLLRKTLGEVAVPLGALAGVSFEAGRKSGRLRLRLRDGADPLLRIGGGKLGDAADPFQLSVEGDRAGVAEYLVDEVRNALLLDQVPTGPVERYLLPGPALPITVGAGDATVTFDGERIRLEWNWKTEESKSSGGTRTLALGEVESVEWRPSAGLENGYLRFRTAGSSPATPPKYDPYAVELWGFRKDPLMALVGAAVVARLPHPNRPAGAGAKKTLEGAKGTEREPSPAEATGLPLAATAATAATGPGGPAGEAAETTGDDHDVLLRRLRELGDLHQAGILTAEEFATAKQAVLKRL</sequence>
<dbReference type="AlphaFoldDB" id="A0A6G9H3B7"/>
<reference evidence="4 5" key="1">
    <citation type="submission" date="2020-03" db="EMBL/GenBank/DDBJ databases">
        <title>A novel species.</title>
        <authorList>
            <person name="Gao J."/>
        </authorList>
    </citation>
    <scope>NUCLEOTIDE SEQUENCE [LARGE SCALE GENOMIC DNA]</scope>
    <source>
        <strain evidence="4 5">QMT-12</strain>
    </source>
</reference>
<evidence type="ECO:0000259" key="2">
    <source>
        <dbReference type="Pfam" id="PF09851"/>
    </source>
</evidence>
<dbReference type="RefSeq" id="WP_167032863.1">
    <property type="nucleotide sequence ID" value="NZ_CP050177.1"/>
</dbReference>
<feature type="region of interest" description="Disordered" evidence="1">
    <location>
        <begin position="232"/>
        <end position="259"/>
    </location>
</feature>
<dbReference type="EMBL" id="CP050177">
    <property type="protein sequence ID" value="QIQ04721.1"/>
    <property type="molecule type" value="Genomic_DNA"/>
</dbReference>
<keyword evidence="5" id="KW-1185">Reference proteome</keyword>
<gene>
    <name evidence="4" type="ORF">HA039_22740</name>
</gene>
<dbReference type="Pfam" id="PF09851">
    <property type="entry name" value="SHOCT"/>
    <property type="match status" value="1"/>
</dbReference>
<proteinExistence type="predicted"/>
<dbReference type="Proteomes" id="UP000501179">
    <property type="component" value="Chromosome"/>
</dbReference>